<gene>
    <name evidence="1" type="ORF">VIBNISOn1_1210008</name>
</gene>
<accession>A0AAV2VJN3</accession>
<dbReference type="AlphaFoldDB" id="A0AAV2VJN3"/>
<sequence length="50" mass="5450">MVSTSPLSWRGFPGFALLLDVTWANAFVNALGDLLTGLYVPFHLFKPVIG</sequence>
<organism evidence="1 2">
    <name type="scientific">Vibrio nigripulchritudo SOn1</name>
    <dbReference type="NCBI Taxonomy" id="1238450"/>
    <lineage>
        <taxon>Bacteria</taxon>
        <taxon>Pseudomonadati</taxon>
        <taxon>Pseudomonadota</taxon>
        <taxon>Gammaproteobacteria</taxon>
        <taxon>Vibrionales</taxon>
        <taxon>Vibrionaceae</taxon>
        <taxon>Vibrio</taxon>
    </lineage>
</organism>
<evidence type="ECO:0008006" key="3">
    <source>
        <dbReference type="Google" id="ProtNLM"/>
    </source>
</evidence>
<comment type="caution">
    <text evidence="1">The sequence shown here is derived from an EMBL/GenBank/DDBJ whole genome shotgun (WGS) entry which is preliminary data.</text>
</comment>
<reference evidence="1 2" key="1">
    <citation type="journal article" date="2013" name="ISME J.">
        <title>Comparative genomics of pathogenic lineages of Vibrio nigripulchritudo identifies virulence-associated traits.</title>
        <authorList>
            <person name="Goudenege D."/>
            <person name="Labreuche Y."/>
            <person name="Krin E."/>
            <person name="Ansquer D."/>
            <person name="Mangenot S."/>
            <person name="Calteau A."/>
            <person name="Medigue C."/>
            <person name="Mazel D."/>
            <person name="Polz M.F."/>
            <person name="Le Roux F."/>
        </authorList>
    </citation>
    <scope>NUCLEOTIDE SEQUENCE [LARGE SCALE GENOMIC DNA]</scope>
    <source>
        <strain evidence="1 2">SOn1</strain>
    </source>
</reference>
<dbReference type="EMBL" id="CAOF01000026">
    <property type="protein sequence ID" value="CCO44716.1"/>
    <property type="molecule type" value="Genomic_DNA"/>
</dbReference>
<evidence type="ECO:0000313" key="1">
    <source>
        <dbReference type="EMBL" id="CCO44716.1"/>
    </source>
</evidence>
<protein>
    <recommendedName>
        <fullName evidence="3">MFS transporter</fullName>
    </recommendedName>
</protein>
<evidence type="ECO:0000313" key="2">
    <source>
        <dbReference type="Proteomes" id="UP000018211"/>
    </source>
</evidence>
<proteinExistence type="predicted"/>
<name>A0AAV2VJN3_9VIBR</name>
<dbReference type="Proteomes" id="UP000018211">
    <property type="component" value="Unassembled WGS sequence"/>
</dbReference>